<evidence type="ECO:0000313" key="1">
    <source>
        <dbReference type="EMBL" id="AVI08699.1"/>
    </source>
</evidence>
<protein>
    <submittedName>
        <fullName evidence="1">Uncharacterized protein</fullName>
    </submittedName>
</protein>
<organismHost>
    <name type="scientific">Homo sapiens</name>
    <name type="common">Human</name>
    <dbReference type="NCBI Taxonomy" id="9606"/>
</organismHost>
<sequence length="131" mass="14117">MLSRHTQTDRSEAMCDAATQTEDVVDNSSETLFLGGNLVHQSILETEVQATAKNTFDVSDPRIDSVYDTTVVGAMATDDVGCKHVQGGASLAQEKPLKGYCIIATPSECKPNIHWLKSPENAVHESAAVLR</sequence>
<dbReference type="EMBL" id="MF994824">
    <property type="protein sequence ID" value="AVI08699.1"/>
    <property type="molecule type" value="Genomic_DNA"/>
</dbReference>
<organism evidence="1">
    <name type="scientific">Human herpesvirus 6B</name>
    <name type="common">HHV-6 variant B</name>
    <name type="synonym">Human B lymphotropic virus</name>
    <dbReference type="NCBI Taxonomy" id="32604"/>
    <lineage>
        <taxon>Viruses</taxon>
        <taxon>Duplodnaviria</taxon>
        <taxon>Heunggongvirae</taxon>
        <taxon>Peploviricota</taxon>
        <taxon>Herviviricetes</taxon>
        <taxon>Herpesvirales</taxon>
        <taxon>Orthoherpesviridae</taxon>
        <taxon>Betaherpesvirinae</taxon>
        <taxon>Roseolovirus</taxon>
        <taxon>Roseolovirus humanbeta6b</taxon>
    </lineage>
</organism>
<reference evidence="1" key="1">
    <citation type="journal article" date="2018" name="J. Virol.">
        <title>Copy number heterogeneity, large origin tandem repeats, and interspecies recombination in HHV-6A and HHV-6B reference strains.</title>
        <authorList>
            <person name="Greninger A.L."/>
            <person name="Roychoudhury P."/>
            <person name="Makhsous N."/>
            <person name="Hanson D."/>
            <person name="Chase J."/>
            <person name="Krueger G."/>
            <person name="Xie H."/>
            <person name="Huang M.-L."/>
            <person name="Saunders L."/>
            <person name="Ablashi D."/>
            <person name="Koelle D.M."/>
            <person name="Cook L."/>
            <person name="Jerome K.R."/>
        </authorList>
    </citation>
    <scope>NUCLEOTIDE SEQUENCE</scope>
    <source>
        <strain evidence="1">HST-MT4</strain>
    </source>
</reference>
<accession>A0A2L2QCD9</accession>
<proteinExistence type="predicted"/>
<name>A0A2L2QCD9_HHV6H</name>